<dbReference type="Gene3D" id="3.40.50.2300">
    <property type="match status" value="2"/>
</dbReference>
<proteinExistence type="inferred from homology"/>
<evidence type="ECO:0000256" key="2">
    <source>
        <dbReference type="ARBA" id="ARBA00007639"/>
    </source>
</evidence>
<dbReference type="PANTHER" id="PTHR46847:SF1">
    <property type="entry name" value="D-ALLOSE-BINDING PERIPLASMIC PROTEIN-RELATED"/>
    <property type="match status" value="1"/>
</dbReference>
<comment type="similarity">
    <text evidence="2">Belongs to the bacterial solute-binding protein 2 family.</text>
</comment>
<dbReference type="EMBL" id="DXBC01000023">
    <property type="protein sequence ID" value="HIZ78424.1"/>
    <property type="molecule type" value="Genomic_DNA"/>
</dbReference>
<dbReference type="InterPro" id="IPR028082">
    <property type="entry name" value="Peripla_BP_I"/>
</dbReference>
<feature type="chain" id="PRO_5039402211" evidence="4">
    <location>
        <begin position="27"/>
        <end position="339"/>
    </location>
</feature>
<dbReference type="InterPro" id="IPR025997">
    <property type="entry name" value="SBP_2_dom"/>
</dbReference>
<dbReference type="GO" id="GO:0030313">
    <property type="term" value="C:cell envelope"/>
    <property type="evidence" value="ECO:0007669"/>
    <property type="project" value="UniProtKB-SubCell"/>
</dbReference>
<evidence type="ECO:0000259" key="5">
    <source>
        <dbReference type="Pfam" id="PF13407"/>
    </source>
</evidence>
<dbReference type="Pfam" id="PF13407">
    <property type="entry name" value="Peripla_BP_4"/>
    <property type="match status" value="1"/>
</dbReference>
<reference evidence="6" key="2">
    <citation type="submission" date="2021-04" db="EMBL/GenBank/DDBJ databases">
        <authorList>
            <person name="Gilroy R."/>
        </authorList>
    </citation>
    <scope>NUCLEOTIDE SEQUENCE</scope>
    <source>
        <strain evidence="6">ChiBcec1-1093</strain>
    </source>
</reference>
<dbReference type="CDD" id="cd01536">
    <property type="entry name" value="PBP1_ABC_sugar_binding-like"/>
    <property type="match status" value="1"/>
</dbReference>
<protein>
    <submittedName>
        <fullName evidence="6">Sugar ABC transporter substrate-binding protein</fullName>
    </submittedName>
</protein>
<feature type="signal peptide" evidence="4">
    <location>
        <begin position="1"/>
        <end position="26"/>
    </location>
</feature>
<evidence type="ECO:0000313" key="7">
    <source>
        <dbReference type="Proteomes" id="UP000824101"/>
    </source>
</evidence>
<feature type="domain" description="Periplasmic binding protein" evidence="5">
    <location>
        <begin position="53"/>
        <end position="308"/>
    </location>
</feature>
<accession>A0A9D2GEU8</accession>
<evidence type="ECO:0000256" key="1">
    <source>
        <dbReference type="ARBA" id="ARBA00004196"/>
    </source>
</evidence>
<comment type="caution">
    <text evidence="6">The sequence shown here is derived from an EMBL/GenBank/DDBJ whole genome shotgun (WGS) entry which is preliminary data.</text>
</comment>
<sequence length="339" mass="35756">MRKNMMAAAAVLTAAAVMSGCTQSVADAVGSGSQAASSGAEESSQGEGSGYRIGIFTKDSTTAFWRYVVEGAQDRAAELGVEVVEYAPASYTDSAGQLSMVEDSISAGIDAICIAACDSTAIVPALEKASSAGIPVIVFNTSVPDFEDNITFVGVDNYDASYRVTEELIKAHDGKGKLVLIEGDPAGYQNIERTRAVTDLLEQYPEVELVTRQPGYANRESSMNAMENVLQAYDEIDMVWAINDVAAMGCVQAIEGSGRTGIDVIGIDGTPEGATAVKDGRLKYTIDQGPFDQGALSVQAAVDYLNGETVEDNYATGGTIVTAENAEAFLEEYYPDFNQ</sequence>
<dbReference type="GO" id="GO:0030246">
    <property type="term" value="F:carbohydrate binding"/>
    <property type="evidence" value="ECO:0007669"/>
    <property type="project" value="UniProtKB-ARBA"/>
</dbReference>
<keyword evidence="3 4" id="KW-0732">Signal</keyword>
<reference evidence="6" key="1">
    <citation type="journal article" date="2021" name="PeerJ">
        <title>Extensive microbial diversity within the chicken gut microbiome revealed by metagenomics and culture.</title>
        <authorList>
            <person name="Gilroy R."/>
            <person name="Ravi A."/>
            <person name="Getino M."/>
            <person name="Pursley I."/>
            <person name="Horton D.L."/>
            <person name="Alikhan N.F."/>
            <person name="Baker D."/>
            <person name="Gharbi K."/>
            <person name="Hall N."/>
            <person name="Watson M."/>
            <person name="Adriaenssens E.M."/>
            <person name="Foster-Nyarko E."/>
            <person name="Jarju S."/>
            <person name="Secka A."/>
            <person name="Antonio M."/>
            <person name="Oren A."/>
            <person name="Chaudhuri R.R."/>
            <person name="La Ragione R."/>
            <person name="Hildebrand F."/>
            <person name="Pallen M.J."/>
        </authorList>
    </citation>
    <scope>NUCLEOTIDE SEQUENCE</scope>
    <source>
        <strain evidence="6">ChiBcec1-1093</strain>
    </source>
</reference>
<gene>
    <name evidence="6" type="ORF">IAA17_01340</name>
</gene>
<name>A0A9D2GEU8_9FIRM</name>
<evidence type="ECO:0000256" key="4">
    <source>
        <dbReference type="SAM" id="SignalP"/>
    </source>
</evidence>
<dbReference type="PROSITE" id="PS51257">
    <property type="entry name" value="PROKAR_LIPOPROTEIN"/>
    <property type="match status" value="1"/>
</dbReference>
<dbReference type="Proteomes" id="UP000824101">
    <property type="component" value="Unassembled WGS sequence"/>
</dbReference>
<organism evidence="6 7">
    <name type="scientific">Candidatus Lachnoclostridium stercorigallinarum</name>
    <dbReference type="NCBI Taxonomy" id="2838634"/>
    <lineage>
        <taxon>Bacteria</taxon>
        <taxon>Bacillati</taxon>
        <taxon>Bacillota</taxon>
        <taxon>Clostridia</taxon>
        <taxon>Lachnospirales</taxon>
        <taxon>Lachnospiraceae</taxon>
    </lineage>
</organism>
<evidence type="ECO:0000313" key="6">
    <source>
        <dbReference type="EMBL" id="HIZ78424.1"/>
    </source>
</evidence>
<dbReference type="SUPFAM" id="SSF53822">
    <property type="entry name" value="Periplasmic binding protein-like I"/>
    <property type="match status" value="1"/>
</dbReference>
<dbReference type="AlphaFoldDB" id="A0A9D2GEU8"/>
<dbReference type="PANTHER" id="PTHR46847">
    <property type="entry name" value="D-ALLOSE-BINDING PERIPLASMIC PROTEIN-RELATED"/>
    <property type="match status" value="1"/>
</dbReference>
<comment type="subcellular location">
    <subcellularLocation>
        <location evidence="1">Cell envelope</location>
    </subcellularLocation>
</comment>
<evidence type="ECO:0000256" key="3">
    <source>
        <dbReference type="ARBA" id="ARBA00022729"/>
    </source>
</evidence>